<dbReference type="EMBL" id="BAABHW010000001">
    <property type="protein sequence ID" value="GAA5068764.1"/>
    <property type="molecule type" value="Genomic_DNA"/>
</dbReference>
<evidence type="ECO:0000259" key="6">
    <source>
        <dbReference type="PROSITE" id="PS51007"/>
    </source>
</evidence>
<evidence type="ECO:0000256" key="3">
    <source>
        <dbReference type="ARBA" id="ARBA00023004"/>
    </source>
</evidence>
<proteinExistence type="predicted"/>
<organism evidence="7 8">
    <name type="scientific">[Roseibacterium] beibuensis</name>
    <dbReference type="NCBI Taxonomy" id="1193142"/>
    <lineage>
        <taxon>Bacteria</taxon>
        <taxon>Pseudomonadati</taxon>
        <taxon>Pseudomonadota</taxon>
        <taxon>Alphaproteobacteria</taxon>
        <taxon>Rhodobacterales</taxon>
        <taxon>Roseobacteraceae</taxon>
        <taxon>Roseicyclus</taxon>
    </lineage>
</organism>
<evidence type="ECO:0000256" key="4">
    <source>
        <dbReference type="PROSITE-ProRule" id="PRU00433"/>
    </source>
</evidence>
<feature type="chain" id="PRO_5046025841" description="Cytochrome c domain-containing protein" evidence="5">
    <location>
        <begin position="20"/>
        <end position="133"/>
    </location>
</feature>
<evidence type="ECO:0000256" key="2">
    <source>
        <dbReference type="ARBA" id="ARBA00022723"/>
    </source>
</evidence>
<dbReference type="SUPFAM" id="SSF46626">
    <property type="entry name" value="Cytochrome c"/>
    <property type="match status" value="1"/>
</dbReference>
<dbReference type="InterPro" id="IPR009056">
    <property type="entry name" value="Cyt_c-like_dom"/>
</dbReference>
<dbReference type="InterPro" id="IPR036909">
    <property type="entry name" value="Cyt_c-like_dom_sf"/>
</dbReference>
<feature type="signal peptide" evidence="5">
    <location>
        <begin position="1"/>
        <end position="19"/>
    </location>
</feature>
<evidence type="ECO:0000313" key="8">
    <source>
        <dbReference type="Proteomes" id="UP001499910"/>
    </source>
</evidence>
<dbReference type="Proteomes" id="UP001499910">
    <property type="component" value="Unassembled WGS sequence"/>
</dbReference>
<keyword evidence="8" id="KW-1185">Reference proteome</keyword>
<gene>
    <name evidence="7" type="ORF">GCM10023209_09740</name>
</gene>
<feature type="domain" description="Cytochrome c" evidence="6">
    <location>
        <begin position="20"/>
        <end position="132"/>
    </location>
</feature>
<keyword evidence="1 4" id="KW-0349">Heme</keyword>
<dbReference type="Gene3D" id="1.10.760.10">
    <property type="entry name" value="Cytochrome c-like domain"/>
    <property type="match status" value="1"/>
</dbReference>
<evidence type="ECO:0000256" key="1">
    <source>
        <dbReference type="ARBA" id="ARBA00022617"/>
    </source>
</evidence>
<sequence length="133" mass="14161">MKPVIWAALIAMAAAPAMAQDTAEGALLYEAYCAACHGVEAQGDGRMAELLTIEPTILTQLSARNGGEFPTLQVIRQIDGRDPILAHGGDMPLFGRWFEGQGADVPLATDTGQPILVARPIADLVAYLMEIQE</sequence>
<dbReference type="PROSITE" id="PS51007">
    <property type="entry name" value="CYTC"/>
    <property type="match status" value="1"/>
</dbReference>
<reference evidence="8" key="1">
    <citation type="journal article" date="2019" name="Int. J. Syst. Evol. Microbiol.">
        <title>The Global Catalogue of Microorganisms (GCM) 10K type strain sequencing project: providing services to taxonomists for standard genome sequencing and annotation.</title>
        <authorList>
            <consortium name="The Broad Institute Genomics Platform"/>
            <consortium name="The Broad Institute Genome Sequencing Center for Infectious Disease"/>
            <person name="Wu L."/>
            <person name="Ma J."/>
        </authorList>
    </citation>
    <scope>NUCLEOTIDE SEQUENCE [LARGE SCALE GENOMIC DNA]</scope>
    <source>
        <strain evidence="8">JCM 18015</strain>
    </source>
</reference>
<keyword evidence="5" id="KW-0732">Signal</keyword>
<dbReference type="RefSeq" id="WP_259546359.1">
    <property type="nucleotide sequence ID" value="NZ_BAABHW010000001.1"/>
</dbReference>
<name>A0ABP9L092_9RHOB</name>
<accession>A0ABP9L092</accession>
<comment type="caution">
    <text evidence="7">The sequence shown here is derived from an EMBL/GenBank/DDBJ whole genome shotgun (WGS) entry which is preliminary data.</text>
</comment>
<evidence type="ECO:0000313" key="7">
    <source>
        <dbReference type="EMBL" id="GAA5068764.1"/>
    </source>
</evidence>
<protein>
    <recommendedName>
        <fullName evidence="6">Cytochrome c domain-containing protein</fullName>
    </recommendedName>
</protein>
<dbReference type="Pfam" id="PF00034">
    <property type="entry name" value="Cytochrom_C"/>
    <property type="match status" value="1"/>
</dbReference>
<keyword evidence="3 4" id="KW-0408">Iron</keyword>
<evidence type="ECO:0000256" key="5">
    <source>
        <dbReference type="SAM" id="SignalP"/>
    </source>
</evidence>
<keyword evidence="2 4" id="KW-0479">Metal-binding</keyword>